<protein>
    <submittedName>
        <fullName evidence="3">Magnesium-dependent phosphatase 1-like</fullName>
    </submittedName>
</protein>
<dbReference type="InterPro" id="IPR023214">
    <property type="entry name" value="HAD_sf"/>
</dbReference>
<dbReference type="Proteomes" id="UP001652700">
    <property type="component" value="Unplaced"/>
</dbReference>
<gene>
    <name evidence="3" type="primary">LOC114342170</name>
</gene>
<organism evidence="3">
    <name type="scientific">Diabrotica virgifera virgifera</name>
    <name type="common">western corn rootworm</name>
    <dbReference type="NCBI Taxonomy" id="50390"/>
    <lineage>
        <taxon>Eukaryota</taxon>
        <taxon>Metazoa</taxon>
        <taxon>Ecdysozoa</taxon>
        <taxon>Arthropoda</taxon>
        <taxon>Hexapoda</taxon>
        <taxon>Insecta</taxon>
        <taxon>Pterygota</taxon>
        <taxon>Neoptera</taxon>
        <taxon>Endopterygota</taxon>
        <taxon>Coleoptera</taxon>
        <taxon>Polyphaga</taxon>
        <taxon>Cucujiformia</taxon>
        <taxon>Chrysomeloidea</taxon>
        <taxon>Chrysomelidae</taxon>
        <taxon>Galerucinae</taxon>
        <taxon>Diabroticina</taxon>
        <taxon>Diabroticites</taxon>
        <taxon>Diabrotica</taxon>
    </lineage>
</organism>
<reference evidence="3" key="1">
    <citation type="submission" date="2025-04" db="UniProtKB">
        <authorList>
            <consortium name="RefSeq"/>
        </authorList>
    </citation>
    <scope>IDENTIFICATION</scope>
    <source>
        <tissue evidence="3">Whole insect</tissue>
    </source>
</reference>
<dbReference type="SUPFAM" id="SSF56784">
    <property type="entry name" value="HAD-like"/>
    <property type="match status" value="1"/>
</dbReference>
<evidence type="ECO:0000313" key="2">
    <source>
        <dbReference type="Proteomes" id="UP001652700"/>
    </source>
</evidence>
<dbReference type="PANTHER" id="PTHR17901">
    <property type="entry name" value="MAGNESIUM-DEPENDENT PHOSPHATASE 1 MDP1"/>
    <property type="match status" value="1"/>
</dbReference>
<name>A0A6P7GGA5_DIAVI</name>
<proteinExistence type="predicted"/>
<dbReference type="AlphaFoldDB" id="A0A6P7GGA5"/>
<dbReference type="SFLD" id="SFLDG01129">
    <property type="entry name" value="C1.5:_HAD__Beta-PGM__Phosphata"/>
    <property type="match status" value="1"/>
</dbReference>
<accession>A0A6P7GGA5</accession>
<dbReference type="NCBIfam" id="TIGR01685">
    <property type="entry name" value="MDP-1"/>
    <property type="match status" value="1"/>
</dbReference>
<dbReference type="OrthoDB" id="2865258at2759"/>
<dbReference type="InParanoid" id="A0A6P7GGA5"/>
<dbReference type="InterPro" id="IPR036412">
    <property type="entry name" value="HAD-like_sf"/>
</dbReference>
<dbReference type="GO" id="GO:0003993">
    <property type="term" value="F:acid phosphatase activity"/>
    <property type="evidence" value="ECO:0007669"/>
    <property type="project" value="TreeGrafter"/>
</dbReference>
<dbReference type="RefSeq" id="XP_028148756.1">
    <property type="nucleotide sequence ID" value="XM_028292955.1"/>
</dbReference>
<dbReference type="InterPro" id="IPR010033">
    <property type="entry name" value="HAD_SF_ppase_IIIC"/>
</dbReference>
<dbReference type="InterPro" id="IPR035679">
    <property type="entry name" value="MDP-1_euk"/>
</dbReference>
<sequence>MASKNLKMMVFDLDFTLWPFWVDTHVSPPFKKNSKGVVVDRYDSEIEYYPQVPEILQKLHEEGYTLGVASRTSEIEGAKQLLKLFGWDKYFSYLQIFPGKKTTHFSNLKEQSGLGFEEMIFFDDELRNIHDVSALGVVSVFVKKGVDKSVIEEGKQQFAAGLKKSIR</sequence>
<dbReference type="InterPro" id="IPR010036">
    <property type="entry name" value="MDP_1_eu_arc"/>
</dbReference>
<reference evidence="1" key="2">
    <citation type="submission" date="2025-05" db="UniProtKB">
        <authorList>
            <consortium name="EnsemblMetazoa"/>
        </authorList>
    </citation>
    <scope>IDENTIFICATION</scope>
</reference>
<dbReference type="CDD" id="cd07501">
    <property type="entry name" value="HAD_MDP-1_like"/>
    <property type="match status" value="1"/>
</dbReference>
<dbReference type="SFLD" id="SFLDS00003">
    <property type="entry name" value="Haloacid_Dehalogenase"/>
    <property type="match status" value="1"/>
</dbReference>
<dbReference type="Pfam" id="PF12689">
    <property type="entry name" value="Acid_PPase"/>
    <property type="match status" value="1"/>
</dbReference>
<dbReference type="NCBIfam" id="TIGR01681">
    <property type="entry name" value="HAD-SF-IIIC"/>
    <property type="match status" value="1"/>
</dbReference>
<dbReference type="Gene3D" id="3.40.50.1000">
    <property type="entry name" value="HAD superfamily/HAD-like"/>
    <property type="match status" value="1"/>
</dbReference>
<evidence type="ECO:0000313" key="1">
    <source>
        <dbReference type="EnsemblMetazoa" id="XP_050504625.1"/>
    </source>
</evidence>
<dbReference type="PANTHER" id="PTHR17901:SF14">
    <property type="entry name" value="MAGNESIUM-DEPENDENT PHOSPHATASE 1"/>
    <property type="match status" value="1"/>
</dbReference>
<evidence type="ECO:0000313" key="3">
    <source>
        <dbReference type="RefSeq" id="XP_028148756.1"/>
    </source>
</evidence>
<dbReference type="SFLD" id="SFLDG01131">
    <property type="entry name" value="C1.5.2:_MDP_Like"/>
    <property type="match status" value="1"/>
</dbReference>
<keyword evidence="2" id="KW-1185">Reference proteome</keyword>
<dbReference type="EnsemblMetazoa" id="XM_050648668.1">
    <property type="protein sequence ID" value="XP_050504625.1"/>
    <property type="gene ID" value="LOC126883304"/>
</dbReference>